<organism evidence="1 2">
    <name type="scientific">OM182 bacterium MED-G24</name>
    <dbReference type="NCBI Taxonomy" id="1986255"/>
    <lineage>
        <taxon>Bacteria</taxon>
        <taxon>Pseudomonadati</taxon>
        <taxon>Pseudomonadota</taxon>
        <taxon>Gammaproteobacteria</taxon>
        <taxon>OMG group</taxon>
        <taxon>OM182 clade</taxon>
    </lineage>
</organism>
<dbReference type="GO" id="GO:0006355">
    <property type="term" value="P:regulation of DNA-templated transcription"/>
    <property type="evidence" value="ECO:0007669"/>
    <property type="project" value="InterPro"/>
</dbReference>
<dbReference type="AlphaFoldDB" id="A0A2A5WTU1"/>
<proteinExistence type="predicted"/>
<dbReference type="GO" id="GO:0009271">
    <property type="term" value="P:phage shock"/>
    <property type="evidence" value="ECO:0007669"/>
    <property type="project" value="InterPro"/>
</dbReference>
<dbReference type="Proteomes" id="UP000219327">
    <property type="component" value="Unassembled WGS sequence"/>
</dbReference>
<dbReference type="EMBL" id="NTKD01000017">
    <property type="protein sequence ID" value="PDH39945.1"/>
    <property type="molecule type" value="Genomic_DNA"/>
</dbReference>
<dbReference type="Pfam" id="PF06667">
    <property type="entry name" value="PspB"/>
    <property type="match status" value="1"/>
</dbReference>
<gene>
    <name evidence="1" type="primary">pspB</name>
    <name evidence="1" type="ORF">CNE99_04580</name>
</gene>
<dbReference type="InterPro" id="IPR009554">
    <property type="entry name" value="Phageshock_PspB"/>
</dbReference>
<evidence type="ECO:0000313" key="2">
    <source>
        <dbReference type="Proteomes" id="UP000219327"/>
    </source>
</evidence>
<accession>A0A2A5WTU1</accession>
<reference evidence="1 2" key="1">
    <citation type="submission" date="2017-08" db="EMBL/GenBank/DDBJ databases">
        <title>Fine stratification of microbial communities through a metagenomic profile of the photic zone.</title>
        <authorList>
            <person name="Haro-Moreno J.M."/>
            <person name="Lopez-Perez M."/>
            <person name="De La Torre J."/>
            <person name="Picazo A."/>
            <person name="Camacho A."/>
            <person name="Rodriguez-Valera F."/>
        </authorList>
    </citation>
    <scope>NUCLEOTIDE SEQUENCE [LARGE SCALE GENOMIC DNA]</scope>
    <source>
        <strain evidence="1">MED-G24</strain>
    </source>
</reference>
<name>A0A2A5WTU1_9GAMM</name>
<dbReference type="NCBIfam" id="TIGR02976">
    <property type="entry name" value="phageshock_pspB"/>
    <property type="match status" value="1"/>
</dbReference>
<sequence>MLFLLIVAPIWIIVHYRQRGKEVDGLNTKERVELSELARAANKMAARIETLEAILDAETPDWRDKERQQQSGQV</sequence>
<evidence type="ECO:0000313" key="1">
    <source>
        <dbReference type="EMBL" id="PDH39945.1"/>
    </source>
</evidence>
<protein>
    <submittedName>
        <fullName evidence="1">Envelope stress response membrane protein PspB</fullName>
    </submittedName>
</protein>
<comment type="caution">
    <text evidence="1">The sequence shown here is derived from an EMBL/GenBank/DDBJ whole genome shotgun (WGS) entry which is preliminary data.</text>
</comment>